<dbReference type="PANTHER" id="PTHR37833">
    <property type="entry name" value="LIPOPROTEIN-RELATED"/>
    <property type="match status" value="1"/>
</dbReference>
<dbReference type="Proteomes" id="UP000748308">
    <property type="component" value="Unassembled WGS sequence"/>
</dbReference>
<dbReference type="PANTHER" id="PTHR37833:SF1">
    <property type="entry name" value="SIGNAL PEPTIDE PROTEIN"/>
    <property type="match status" value="1"/>
</dbReference>
<protein>
    <submittedName>
        <fullName evidence="1">DUF1573 domain-containing protein</fullName>
    </submittedName>
</protein>
<name>A0A937X8Q4_UNCEI</name>
<dbReference type="AlphaFoldDB" id="A0A937X8Q4"/>
<dbReference type="InterPro" id="IPR011467">
    <property type="entry name" value="DUF1573"/>
</dbReference>
<reference evidence="1" key="1">
    <citation type="submission" date="2019-03" db="EMBL/GenBank/DDBJ databases">
        <title>Lake Tanganyika Metagenome-Assembled Genomes (MAGs).</title>
        <authorList>
            <person name="Tran P."/>
        </authorList>
    </citation>
    <scope>NUCLEOTIDE SEQUENCE</scope>
    <source>
        <strain evidence="1">M_DeepCast_400m_m2_100</strain>
    </source>
</reference>
<accession>A0A937X8Q4</accession>
<organism evidence="1 2">
    <name type="scientific">Eiseniibacteriota bacterium</name>
    <dbReference type="NCBI Taxonomy" id="2212470"/>
    <lineage>
        <taxon>Bacteria</taxon>
        <taxon>Candidatus Eiseniibacteriota</taxon>
    </lineage>
</organism>
<dbReference type="InterPro" id="IPR013783">
    <property type="entry name" value="Ig-like_fold"/>
</dbReference>
<dbReference type="Gene3D" id="2.60.40.10">
    <property type="entry name" value="Immunoglobulins"/>
    <property type="match status" value="1"/>
</dbReference>
<evidence type="ECO:0000313" key="1">
    <source>
        <dbReference type="EMBL" id="MBM3317963.1"/>
    </source>
</evidence>
<dbReference type="Pfam" id="PF07610">
    <property type="entry name" value="DUF1573"/>
    <property type="match status" value="1"/>
</dbReference>
<dbReference type="EMBL" id="VGIY01000228">
    <property type="protein sequence ID" value="MBM3317963.1"/>
    <property type="molecule type" value="Genomic_DNA"/>
</dbReference>
<sequence length="309" mass="33378">GPLVRLEPPSFDFGPVPQGEILRFEIAVHNDGSEPLQIRRIDSDCFCTVADAPDSLILPGASTRLKAALETRSFSGRILKHLFLMTNDPAAPKAALPLRADIRPRVAVRPATVHFGHVPIGETRAETVTIKAAADDALRVVGLDFPKEIFALRLEESSEGDSTLHRLRIELRPGAPSGPFRVTGHIDTDHPLSPRISLLVTGQLHGRFVVDPTAVSFGQVGEGTTRSESIRLLANGPSAGGPPRASCSLPFLRSEVLPLPGGRDYEVRVTLLPEAPSGRLSGALVIETDDPRQPRIELEVRGSVRAKRR</sequence>
<evidence type="ECO:0000313" key="2">
    <source>
        <dbReference type="Proteomes" id="UP000748308"/>
    </source>
</evidence>
<feature type="non-terminal residue" evidence="1">
    <location>
        <position position="1"/>
    </location>
</feature>
<comment type="caution">
    <text evidence="1">The sequence shown here is derived from an EMBL/GenBank/DDBJ whole genome shotgun (WGS) entry which is preliminary data.</text>
</comment>
<gene>
    <name evidence="1" type="ORF">FJY75_08920</name>
</gene>
<proteinExistence type="predicted"/>